<keyword evidence="1" id="KW-0732">Signal</keyword>
<dbReference type="AlphaFoldDB" id="A0A8B7ZV57"/>
<gene>
    <name evidence="3" type="primary">LOC110989390</name>
</gene>
<reference evidence="3" key="1">
    <citation type="submission" date="2025-08" db="UniProtKB">
        <authorList>
            <consortium name="RefSeq"/>
        </authorList>
    </citation>
    <scope>IDENTIFICATION</scope>
</reference>
<dbReference type="Proteomes" id="UP000694845">
    <property type="component" value="Unplaced"/>
</dbReference>
<evidence type="ECO:0000313" key="2">
    <source>
        <dbReference type="Proteomes" id="UP000694845"/>
    </source>
</evidence>
<organism evidence="2 3">
    <name type="scientific">Acanthaster planci</name>
    <name type="common">Crown-of-thorns starfish</name>
    <dbReference type="NCBI Taxonomy" id="133434"/>
    <lineage>
        <taxon>Eukaryota</taxon>
        <taxon>Metazoa</taxon>
        <taxon>Echinodermata</taxon>
        <taxon>Eleutherozoa</taxon>
        <taxon>Asterozoa</taxon>
        <taxon>Asteroidea</taxon>
        <taxon>Valvatacea</taxon>
        <taxon>Valvatida</taxon>
        <taxon>Acanthasteridae</taxon>
        <taxon>Acanthaster</taxon>
    </lineage>
</organism>
<feature type="chain" id="PRO_5034734217" evidence="1">
    <location>
        <begin position="18"/>
        <end position="162"/>
    </location>
</feature>
<dbReference type="RefSeq" id="XP_022109443.1">
    <property type="nucleotide sequence ID" value="XM_022253751.1"/>
</dbReference>
<evidence type="ECO:0000256" key="1">
    <source>
        <dbReference type="SAM" id="SignalP"/>
    </source>
</evidence>
<name>A0A8B7ZV57_ACAPL</name>
<protein>
    <submittedName>
        <fullName evidence="3">Uncharacterized protein LOC110989390</fullName>
    </submittedName>
</protein>
<evidence type="ECO:0000313" key="3">
    <source>
        <dbReference type="RefSeq" id="XP_022109443.1"/>
    </source>
</evidence>
<dbReference type="OrthoDB" id="10119857at2759"/>
<proteinExistence type="predicted"/>
<accession>A0A8B7ZV57</accession>
<dbReference type="KEGG" id="aplc:110989390"/>
<dbReference type="GeneID" id="110989390"/>
<sequence length="162" mass="18633">MLGVLLLYVILLSGVESNWDAGNSDLSEQHLGFSHVNMTCNDAGNVCQHCFTTLFYGQRFLAVTEITREPYKFQFSVHEGNRDRIWYFTQDDPGEEYRWCETPHVEPSEDIPVAYRYTLCFQNIFAGLSIPSGCRRPVAVVTHDSHNYHQEIRGQQILLCLP</sequence>
<feature type="signal peptide" evidence="1">
    <location>
        <begin position="1"/>
        <end position="17"/>
    </location>
</feature>
<keyword evidence="2" id="KW-1185">Reference proteome</keyword>
<dbReference type="OMA" id="CETPHVE"/>